<sequence>MMKEEAGELLEKLKNGEVKEVTVAKEDFDLFRSVLTERDDFKHFRGIAGHFGKTVYQYLEEPRS</sequence>
<proteinExistence type="predicted"/>
<evidence type="ECO:0000313" key="1">
    <source>
        <dbReference type="EMBL" id="MDZ5712937.1"/>
    </source>
</evidence>
<keyword evidence="2" id="KW-1185">Reference proteome</keyword>
<protein>
    <submittedName>
        <fullName evidence="1">Uncharacterized protein</fullName>
    </submittedName>
</protein>
<accession>A0ABU5KP54</accession>
<organism evidence="1 2">
    <name type="scientific">Jeotgalibacillus haloalkalitolerans</name>
    <dbReference type="NCBI Taxonomy" id="3104292"/>
    <lineage>
        <taxon>Bacteria</taxon>
        <taxon>Bacillati</taxon>
        <taxon>Bacillota</taxon>
        <taxon>Bacilli</taxon>
        <taxon>Bacillales</taxon>
        <taxon>Caryophanaceae</taxon>
        <taxon>Jeotgalibacillus</taxon>
    </lineage>
</organism>
<dbReference type="EMBL" id="JAXQNN010000004">
    <property type="protein sequence ID" value="MDZ5712937.1"/>
    <property type="molecule type" value="Genomic_DNA"/>
</dbReference>
<name>A0ABU5KP54_9BACL</name>
<reference evidence="1 2" key="1">
    <citation type="submission" date="2023-12" db="EMBL/GenBank/DDBJ databases">
        <title>Jeotgalibacillus haloalkaliphilus sp. nov., a novel salt-tolerant bacteria, isolated from the estuary of the Fenhe River into the Yellow River.</title>
        <authorList>
            <person name="Li Y."/>
        </authorList>
    </citation>
    <scope>NUCLEOTIDE SEQUENCE [LARGE SCALE GENOMIC DNA]</scope>
    <source>
        <strain evidence="1 2">HH7-29</strain>
    </source>
</reference>
<dbReference type="Proteomes" id="UP001292084">
    <property type="component" value="Unassembled WGS sequence"/>
</dbReference>
<gene>
    <name evidence="1" type="ORF">UFB30_11930</name>
</gene>
<comment type="caution">
    <text evidence="1">The sequence shown here is derived from an EMBL/GenBank/DDBJ whole genome shotgun (WGS) entry which is preliminary data.</text>
</comment>
<evidence type="ECO:0000313" key="2">
    <source>
        <dbReference type="Proteomes" id="UP001292084"/>
    </source>
</evidence>